<comment type="function">
    <text evidence="7 9">Together with its co-chaperonin GroES, plays an essential role in assisting protein folding. The GroEL-GroES system forms a nano-cage that allows encapsulation of the non-native substrate proteins and provides a physical environment optimized to promote and accelerate protein folding.</text>
</comment>
<dbReference type="InterPro" id="IPR027413">
    <property type="entry name" value="GROEL-like_equatorial_sf"/>
</dbReference>
<dbReference type="GO" id="GO:0051082">
    <property type="term" value="F:unfolded protein binding"/>
    <property type="evidence" value="ECO:0007669"/>
    <property type="project" value="UniProtKB-UniRule"/>
</dbReference>
<dbReference type="GO" id="GO:0140662">
    <property type="term" value="F:ATP-dependent protein folding chaperone"/>
    <property type="evidence" value="ECO:0007669"/>
    <property type="project" value="InterPro"/>
</dbReference>
<keyword evidence="12" id="KW-1185">Reference proteome</keyword>
<dbReference type="InterPro" id="IPR001844">
    <property type="entry name" value="Cpn60/GroEL"/>
</dbReference>
<dbReference type="Proteomes" id="UP000603912">
    <property type="component" value="Unassembled WGS sequence"/>
</dbReference>
<dbReference type="GO" id="GO:0005524">
    <property type="term" value="F:ATP binding"/>
    <property type="evidence" value="ECO:0007669"/>
    <property type="project" value="UniProtKB-UniRule"/>
</dbReference>
<dbReference type="GO" id="GO:0016853">
    <property type="term" value="F:isomerase activity"/>
    <property type="evidence" value="ECO:0007669"/>
    <property type="project" value="UniProtKB-KW"/>
</dbReference>
<dbReference type="PROSITE" id="PS00296">
    <property type="entry name" value="CHAPERONINS_CPN60"/>
    <property type="match status" value="1"/>
</dbReference>
<dbReference type="InterPro" id="IPR002423">
    <property type="entry name" value="Cpn60/GroEL/TCP-1"/>
</dbReference>
<feature type="coiled-coil region" evidence="10">
    <location>
        <begin position="339"/>
        <end position="366"/>
    </location>
</feature>
<dbReference type="NCBIfam" id="NF009487">
    <property type="entry name" value="PRK12849.1"/>
    <property type="match status" value="1"/>
</dbReference>
<dbReference type="HAMAP" id="MF_00600">
    <property type="entry name" value="CH60"/>
    <property type="match status" value="1"/>
</dbReference>
<evidence type="ECO:0000256" key="2">
    <source>
        <dbReference type="ARBA" id="ARBA00022490"/>
    </source>
</evidence>
<keyword evidence="3 7" id="KW-0547">Nucleotide-binding</keyword>
<dbReference type="GO" id="GO:0005737">
    <property type="term" value="C:cytoplasm"/>
    <property type="evidence" value="ECO:0007669"/>
    <property type="project" value="UniProtKB-SubCell"/>
</dbReference>
<name>A0A917I3S5_9HYPH</name>
<reference evidence="11" key="1">
    <citation type="journal article" date="2014" name="Int. J. Syst. Evol. Microbiol.">
        <title>Complete genome sequence of Corynebacterium casei LMG S-19264T (=DSM 44701T), isolated from a smear-ripened cheese.</title>
        <authorList>
            <consortium name="US DOE Joint Genome Institute (JGI-PGF)"/>
            <person name="Walter F."/>
            <person name="Albersmeier A."/>
            <person name="Kalinowski J."/>
            <person name="Ruckert C."/>
        </authorList>
    </citation>
    <scope>NUCLEOTIDE SEQUENCE</scope>
    <source>
        <strain evidence="11">CGMCC 1.12214</strain>
    </source>
</reference>
<comment type="caution">
    <text evidence="7">Lacks conserved residue(s) required for the propagation of feature annotation.</text>
</comment>
<evidence type="ECO:0000313" key="12">
    <source>
        <dbReference type="Proteomes" id="UP000603912"/>
    </source>
</evidence>
<evidence type="ECO:0000256" key="1">
    <source>
        <dbReference type="ARBA" id="ARBA00006607"/>
    </source>
</evidence>
<dbReference type="GO" id="GO:0042026">
    <property type="term" value="P:protein refolding"/>
    <property type="evidence" value="ECO:0007669"/>
    <property type="project" value="UniProtKB-UniRule"/>
</dbReference>
<keyword evidence="5 7" id="KW-0143">Chaperone</keyword>
<dbReference type="NCBIfam" id="TIGR02348">
    <property type="entry name" value="GroEL"/>
    <property type="match status" value="1"/>
</dbReference>
<dbReference type="InterPro" id="IPR027410">
    <property type="entry name" value="TCP-1-like_intermed_sf"/>
</dbReference>
<gene>
    <name evidence="11" type="primary">groL7</name>
    <name evidence="7" type="synonym">groEL</name>
    <name evidence="7" type="synonym">groL</name>
    <name evidence="11" type="ORF">GCM10007036_08800</name>
</gene>
<dbReference type="Gene3D" id="1.10.560.10">
    <property type="entry name" value="GroEL-like equatorial domain"/>
    <property type="match status" value="1"/>
</dbReference>
<keyword evidence="10" id="KW-0175">Coiled coil</keyword>
<evidence type="ECO:0000256" key="7">
    <source>
        <dbReference type="HAMAP-Rule" id="MF_00600"/>
    </source>
</evidence>
<feature type="binding site" evidence="7">
    <location>
        <position position="51"/>
    </location>
    <ligand>
        <name>ATP</name>
        <dbReference type="ChEBI" id="CHEBI:30616"/>
    </ligand>
</feature>
<comment type="subunit">
    <text evidence="7 9">Forms a cylinder of 14 subunits composed of two heptameric rings stacked back-to-back. Interacts with the co-chaperonin GroES.</text>
</comment>
<dbReference type="Pfam" id="PF00118">
    <property type="entry name" value="Cpn60_TCP1"/>
    <property type="match status" value="1"/>
</dbReference>
<protein>
    <recommendedName>
        <fullName evidence="7">Chaperonin GroEL</fullName>
        <ecNumber evidence="7">5.6.1.7</ecNumber>
    </recommendedName>
    <alternativeName>
        <fullName evidence="7">60 kDa chaperonin</fullName>
    </alternativeName>
    <alternativeName>
        <fullName evidence="7">Chaperonin-60</fullName>
        <shortName evidence="7">Cpn60</shortName>
    </alternativeName>
</protein>
<dbReference type="CDD" id="cd03344">
    <property type="entry name" value="GroEL"/>
    <property type="match status" value="1"/>
</dbReference>
<dbReference type="SUPFAM" id="SSF54849">
    <property type="entry name" value="GroEL-intermediate domain like"/>
    <property type="match status" value="1"/>
</dbReference>
<dbReference type="FunFam" id="1.10.560.10:FF:000001">
    <property type="entry name" value="60 kDa chaperonin"/>
    <property type="match status" value="1"/>
</dbReference>
<evidence type="ECO:0000256" key="8">
    <source>
        <dbReference type="RuleBase" id="RU000418"/>
    </source>
</evidence>
<proteinExistence type="inferred from homology"/>
<comment type="subcellular location">
    <subcellularLocation>
        <location evidence="7">Cytoplasm</location>
    </subcellularLocation>
</comment>
<accession>A0A917I3S5</accession>
<dbReference type="PANTHER" id="PTHR45633">
    <property type="entry name" value="60 KDA HEAT SHOCK PROTEIN, MITOCHONDRIAL"/>
    <property type="match status" value="1"/>
</dbReference>
<dbReference type="SUPFAM" id="SSF52029">
    <property type="entry name" value="GroEL apical domain-like"/>
    <property type="match status" value="1"/>
</dbReference>
<dbReference type="RefSeq" id="WP_188516489.1">
    <property type="nucleotide sequence ID" value="NZ_BMES01000001.1"/>
</dbReference>
<evidence type="ECO:0000256" key="6">
    <source>
        <dbReference type="ARBA" id="ARBA00023235"/>
    </source>
</evidence>
<comment type="similarity">
    <text evidence="1 7 8">Belongs to the chaperonin (HSP60) family.</text>
</comment>
<dbReference type="Gene3D" id="3.30.260.10">
    <property type="entry name" value="TCP-1-like chaperonin intermediate domain"/>
    <property type="match status" value="1"/>
</dbReference>
<reference evidence="11" key="2">
    <citation type="submission" date="2020-09" db="EMBL/GenBank/DDBJ databases">
        <authorList>
            <person name="Sun Q."/>
            <person name="Zhou Y."/>
        </authorList>
    </citation>
    <scope>NUCLEOTIDE SEQUENCE</scope>
    <source>
        <strain evidence="11">CGMCC 1.12214</strain>
    </source>
</reference>
<feature type="binding site" evidence="7">
    <location>
        <begin position="87"/>
        <end position="91"/>
    </location>
    <ligand>
        <name>ATP</name>
        <dbReference type="ChEBI" id="CHEBI:30616"/>
    </ligand>
</feature>
<organism evidence="11 12">
    <name type="scientific">Alsobacter metallidurans</name>
    <dbReference type="NCBI Taxonomy" id="340221"/>
    <lineage>
        <taxon>Bacteria</taxon>
        <taxon>Pseudomonadati</taxon>
        <taxon>Pseudomonadota</taxon>
        <taxon>Alphaproteobacteria</taxon>
        <taxon>Hyphomicrobiales</taxon>
        <taxon>Alsobacteraceae</taxon>
        <taxon>Alsobacter</taxon>
    </lineage>
</organism>
<dbReference type="InterPro" id="IPR018370">
    <property type="entry name" value="Chaperonin_Cpn60_CS"/>
</dbReference>
<feature type="binding site" evidence="7">
    <location>
        <begin position="30"/>
        <end position="33"/>
    </location>
    <ligand>
        <name>ATP</name>
        <dbReference type="ChEBI" id="CHEBI:30616"/>
    </ligand>
</feature>
<dbReference type="FunFam" id="3.50.7.10:FF:000001">
    <property type="entry name" value="60 kDa chaperonin"/>
    <property type="match status" value="1"/>
</dbReference>
<dbReference type="EMBL" id="BMES01000001">
    <property type="protein sequence ID" value="GGH11620.1"/>
    <property type="molecule type" value="Genomic_DNA"/>
</dbReference>
<evidence type="ECO:0000256" key="4">
    <source>
        <dbReference type="ARBA" id="ARBA00022840"/>
    </source>
</evidence>
<sequence>MAAKDVRFSSDARDKMLRGVDILANAVKVTLGPKGRNVVIEKSFGAPRITKDGVTVAKEIELEDKFENMGAQMVREVASKTNDIAGDGTTTATVLAQAIVKEGAKAVAAGMNPMDLKRGVDLAVTAALEDIKNRARKVASSAEVAQVGTISANGDSAIGEMIAQAMQRVGNEGVITVEEAKTAETELDVVEGMQFDRGYLSPYFITNAEKMVAELEDPYILIHEKKLSSLQAMLPILEAVVQTGKPLVIIAEDIEGEALATLVVNKLRGGLKVAAVKAPGFGDRRKAMLEDIAILTQGQMIAEDLGIKLESVTLNMLGRAKRIRIEKENTTIVDGAGERSDIEARVSQIKAQIEETTSDYDREKLQERLAKLAGGVAVIRVGGATEVEVKEKKDRVDDALNATRAAVEEGIVPGGGTALLRAKGAVSKLKSDNADVQAGINIVMKALEAPLRQIVENAGVEGSIVVGKIGENPSETFGFNAQTEKYVDMLEAGIVDPAKVVRTALQDAASVAGLLITTEAMVAEIPKDKPSMPMGGGGGMGGMDF</sequence>
<keyword evidence="4 7" id="KW-0067">ATP-binding</keyword>
<evidence type="ECO:0000256" key="9">
    <source>
        <dbReference type="RuleBase" id="RU000419"/>
    </source>
</evidence>
<dbReference type="AlphaFoldDB" id="A0A917I3S5"/>
<keyword evidence="2 7" id="KW-0963">Cytoplasm</keyword>
<comment type="caution">
    <text evidence="11">The sequence shown here is derived from an EMBL/GenBank/DDBJ whole genome shotgun (WGS) entry which is preliminary data.</text>
</comment>
<dbReference type="Gene3D" id="3.50.7.10">
    <property type="entry name" value="GroEL"/>
    <property type="match status" value="1"/>
</dbReference>
<dbReference type="PRINTS" id="PR00298">
    <property type="entry name" value="CHAPERONIN60"/>
</dbReference>
<evidence type="ECO:0000256" key="10">
    <source>
        <dbReference type="SAM" id="Coils"/>
    </source>
</evidence>
<dbReference type="EC" id="5.6.1.7" evidence="7"/>
<keyword evidence="6 7" id="KW-0413">Isomerase</keyword>
<dbReference type="NCBIfam" id="NF009488">
    <property type="entry name" value="PRK12850.1"/>
    <property type="match status" value="1"/>
</dbReference>
<feature type="binding site" evidence="7">
    <location>
        <position position="496"/>
    </location>
    <ligand>
        <name>ATP</name>
        <dbReference type="ChEBI" id="CHEBI:30616"/>
    </ligand>
</feature>
<evidence type="ECO:0000256" key="5">
    <source>
        <dbReference type="ARBA" id="ARBA00023186"/>
    </source>
</evidence>
<dbReference type="SUPFAM" id="SSF48592">
    <property type="entry name" value="GroEL equatorial domain-like"/>
    <property type="match status" value="1"/>
</dbReference>
<dbReference type="NCBIfam" id="NF009489">
    <property type="entry name" value="PRK12851.1"/>
    <property type="match status" value="1"/>
</dbReference>
<feature type="binding site" evidence="7">
    <location>
        <position position="415"/>
    </location>
    <ligand>
        <name>ATP</name>
        <dbReference type="ChEBI" id="CHEBI:30616"/>
    </ligand>
</feature>
<dbReference type="NCBIfam" id="NF000592">
    <property type="entry name" value="PRK00013.1"/>
    <property type="match status" value="1"/>
</dbReference>
<evidence type="ECO:0000313" key="11">
    <source>
        <dbReference type="EMBL" id="GGH11620.1"/>
    </source>
</evidence>
<evidence type="ECO:0000256" key="3">
    <source>
        <dbReference type="ARBA" id="ARBA00022741"/>
    </source>
</evidence>
<dbReference type="InterPro" id="IPR027409">
    <property type="entry name" value="GroEL-like_apical_dom_sf"/>
</dbReference>